<proteinExistence type="predicted"/>
<dbReference type="PANTHER" id="PTHR18034">
    <property type="entry name" value="CELL CYCLE CONTROL PROTEIN CWF22-RELATED"/>
    <property type="match status" value="1"/>
</dbReference>
<dbReference type="GO" id="GO:0071013">
    <property type="term" value="C:catalytic step 2 spliceosome"/>
    <property type="evidence" value="ECO:0007669"/>
    <property type="project" value="TreeGrafter"/>
</dbReference>
<dbReference type="EMBL" id="CARXXK010000002">
    <property type="protein sequence ID" value="CAI6357605.1"/>
    <property type="molecule type" value="Genomic_DNA"/>
</dbReference>
<dbReference type="Gene3D" id="1.25.40.180">
    <property type="match status" value="1"/>
</dbReference>
<feature type="region of interest" description="Disordered" evidence="2">
    <location>
        <begin position="1"/>
        <end position="32"/>
    </location>
</feature>
<feature type="domain" description="MIF4G" evidence="3">
    <location>
        <begin position="45"/>
        <end position="229"/>
    </location>
</feature>
<name>A0AAV0WNX0_9HEMI</name>
<accession>A0AAV0WNX0</accession>
<dbReference type="Proteomes" id="UP001160148">
    <property type="component" value="Unassembled WGS sequence"/>
</dbReference>
<comment type="caution">
    <text evidence="4">The sequence shown here is derived from an EMBL/GenBank/DDBJ whole genome shotgun (WGS) entry which is preliminary data.</text>
</comment>
<dbReference type="GO" id="GO:0000398">
    <property type="term" value="P:mRNA splicing, via spliceosome"/>
    <property type="evidence" value="ECO:0007669"/>
    <property type="project" value="TreeGrafter"/>
</dbReference>
<evidence type="ECO:0000313" key="5">
    <source>
        <dbReference type="Proteomes" id="UP001160148"/>
    </source>
</evidence>
<dbReference type="InterPro" id="IPR003890">
    <property type="entry name" value="MIF4G-like_typ-3"/>
</dbReference>
<evidence type="ECO:0000256" key="2">
    <source>
        <dbReference type="SAM" id="MobiDB-lite"/>
    </source>
</evidence>
<evidence type="ECO:0000259" key="3">
    <source>
        <dbReference type="SMART" id="SM00543"/>
    </source>
</evidence>
<dbReference type="InterPro" id="IPR016024">
    <property type="entry name" value="ARM-type_fold"/>
</dbReference>
<dbReference type="InterPro" id="IPR050781">
    <property type="entry name" value="CWC22_splicing_factor"/>
</dbReference>
<dbReference type="GO" id="GO:0003723">
    <property type="term" value="F:RNA binding"/>
    <property type="evidence" value="ECO:0007669"/>
    <property type="project" value="InterPro"/>
</dbReference>
<dbReference type="PANTHER" id="PTHR18034:SF3">
    <property type="entry name" value="PRE-MRNA-SPLICING FACTOR CWC22 HOMOLOG"/>
    <property type="match status" value="1"/>
</dbReference>
<reference evidence="4 5" key="1">
    <citation type="submission" date="2023-01" db="EMBL/GenBank/DDBJ databases">
        <authorList>
            <person name="Whitehead M."/>
        </authorList>
    </citation>
    <scope>NUCLEOTIDE SEQUENCE [LARGE SCALE GENOMIC DNA]</scope>
</reference>
<keyword evidence="5" id="KW-1185">Reference proteome</keyword>
<organism evidence="4 5">
    <name type="scientific">Macrosiphum euphorbiae</name>
    <name type="common">potato aphid</name>
    <dbReference type="NCBI Taxonomy" id="13131"/>
    <lineage>
        <taxon>Eukaryota</taxon>
        <taxon>Metazoa</taxon>
        <taxon>Ecdysozoa</taxon>
        <taxon>Arthropoda</taxon>
        <taxon>Hexapoda</taxon>
        <taxon>Insecta</taxon>
        <taxon>Pterygota</taxon>
        <taxon>Neoptera</taxon>
        <taxon>Paraneoptera</taxon>
        <taxon>Hemiptera</taxon>
        <taxon>Sternorrhyncha</taxon>
        <taxon>Aphidomorpha</taxon>
        <taxon>Aphidoidea</taxon>
        <taxon>Aphididae</taxon>
        <taxon>Macrosiphini</taxon>
        <taxon>Macrosiphum</taxon>
    </lineage>
</organism>
<comment type="subcellular location">
    <subcellularLocation>
        <location evidence="1">Nucleus speckle</location>
    </subcellularLocation>
</comment>
<gene>
    <name evidence="4" type="ORF">MEUPH1_LOCUS13213</name>
</gene>
<dbReference type="GO" id="GO:0016607">
    <property type="term" value="C:nuclear speck"/>
    <property type="evidence" value="ECO:0007669"/>
    <property type="project" value="UniProtKB-SubCell"/>
</dbReference>
<evidence type="ECO:0000313" key="4">
    <source>
        <dbReference type="EMBL" id="CAI6357605.1"/>
    </source>
</evidence>
<protein>
    <recommendedName>
        <fullName evidence="3">MIF4G domain-containing protein</fullName>
    </recommendedName>
</protein>
<dbReference type="AlphaFoldDB" id="A0AAV0WNX0"/>
<evidence type="ECO:0000256" key="1">
    <source>
        <dbReference type="ARBA" id="ARBA00004324"/>
    </source>
</evidence>
<dbReference type="SUPFAM" id="SSF48371">
    <property type="entry name" value="ARM repeat"/>
    <property type="match status" value="1"/>
</dbReference>
<dbReference type="SMART" id="SM00543">
    <property type="entry name" value="MIF4G"/>
    <property type="match status" value="1"/>
</dbReference>
<sequence length="465" mass="53961">MDSSLSTSNEEEHKRPQTRSNNIDDEQRVIDKSRDDDQRTAWNKLHVLIGYLVYKVNAVNIGTVKKELLQHNMIRGKHMFCRFIISAQHFSTTDTHVYATLVAVLNPVLPEIGKLVLEKCVMVFQGNIFGNEILYSLPSVMFIGHLINHGVADEKLAIDILTNLLEQQDIFSIKIAIVLLEICGKKISEAHKDNLNEVFDNMLNFFNNKQLNAEEKNDLKQILKLQENGFKFQQLDLVPANECQITHFQTLESVVDTASDKISYHYDPEFEFHEQMYKNFILKSQGYDSEEENGLESITDFNNQYDGEKELIKVMKHINDIEKDTHMLSLRKVCLRKLISLTYLMTDYTEFVQQIVKYCQIAMDLFNMIIDCCCEHSTYKNHFGNLTKEFTETDERFADMVEIAFIYCYVTSDKFDSHRTQIVSSYFVHLLQLGLIPSKLLSLLGEKVYANTDDYSTIIFQKHSE</sequence>